<dbReference type="RefSeq" id="WP_314282152.1">
    <property type="nucleotide sequence ID" value="NZ_JAVVDO010000015.1"/>
</dbReference>
<protein>
    <submittedName>
        <fullName evidence="3">Transporter substrate-binding domain-containing protein</fullName>
    </submittedName>
</protein>
<dbReference type="PANTHER" id="PTHR35936:SF19">
    <property type="entry name" value="AMINO-ACID-BINDING PROTEIN YXEM-RELATED"/>
    <property type="match status" value="1"/>
</dbReference>
<dbReference type="Pfam" id="PF00497">
    <property type="entry name" value="SBP_bac_3"/>
    <property type="match status" value="1"/>
</dbReference>
<dbReference type="EMBL" id="JAVVDO010000015">
    <property type="protein sequence ID" value="MDT8331523.1"/>
    <property type="molecule type" value="Genomic_DNA"/>
</dbReference>
<evidence type="ECO:0000259" key="2">
    <source>
        <dbReference type="SMART" id="SM00062"/>
    </source>
</evidence>
<dbReference type="PANTHER" id="PTHR35936">
    <property type="entry name" value="MEMBRANE-BOUND LYTIC MUREIN TRANSGLYCOSYLASE F"/>
    <property type="match status" value="1"/>
</dbReference>
<sequence length="303" mass="32007">MTDLPTRPSPALPDEARADGARADGAAAIGRRPLALLGAAAAFTLAAPRLARAQDALAKAKSAGVLHVASEFHFAPFDFTEGGKQVGLNADTFAEIGKELGVKVEFQDLPWESVLPGLDAGNYDMVAGPATITKARSERYRFTAPVAEATVAFLRRASEKGIAKPEDVAGKAVGSGKATSQLAQTQEFVGKLPGKTEVREYVSFSEAYADLAAGRIVAVGNSLPNIAYTAKQRPNVFAVVLPTFGAKTYFGFLGRKDEASKPLLDAVDAALDKMRADGRLAKIQEKWFGQSFDVPARVTDPAV</sequence>
<evidence type="ECO:0000313" key="3">
    <source>
        <dbReference type="EMBL" id="MDT8331523.1"/>
    </source>
</evidence>
<reference evidence="3 4" key="1">
    <citation type="journal article" date="2019" name="Microb. Pathog.">
        <title>Comparison of VITEK 2, MALDI-TOF MS, 16S rRNA gene sequencing, and whole-genome sequencing for identification of Roseomonas mucosa.</title>
        <authorList>
            <person name="Rudolph W.W."/>
            <person name="Gunzer F."/>
            <person name="Trauth M."/>
            <person name="Bunk B."/>
            <person name="Bigge R."/>
            <person name="Schrottner P."/>
        </authorList>
    </citation>
    <scope>NUCLEOTIDE SEQUENCE [LARGE SCALE GENOMIC DNA]</scope>
    <source>
        <strain evidence="3 4">DSM 103800</strain>
    </source>
</reference>
<evidence type="ECO:0000313" key="4">
    <source>
        <dbReference type="Proteomes" id="UP001258945"/>
    </source>
</evidence>
<keyword evidence="4" id="KW-1185">Reference proteome</keyword>
<dbReference type="SMART" id="SM00062">
    <property type="entry name" value="PBPb"/>
    <property type="match status" value="1"/>
</dbReference>
<gene>
    <name evidence="3" type="ORF">RQ831_10695</name>
</gene>
<dbReference type="Gene3D" id="3.40.190.10">
    <property type="entry name" value="Periplasmic binding protein-like II"/>
    <property type="match status" value="2"/>
</dbReference>
<dbReference type="Proteomes" id="UP001258945">
    <property type="component" value="Unassembled WGS sequence"/>
</dbReference>
<feature type="domain" description="Solute-binding protein family 3/N-terminal" evidence="2">
    <location>
        <begin position="65"/>
        <end position="291"/>
    </location>
</feature>
<name>A0ABU3MEZ4_9PROT</name>
<comment type="caution">
    <text evidence="3">The sequence shown here is derived from an EMBL/GenBank/DDBJ whole genome shotgun (WGS) entry which is preliminary data.</text>
</comment>
<evidence type="ECO:0000256" key="1">
    <source>
        <dbReference type="ARBA" id="ARBA00022729"/>
    </source>
</evidence>
<proteinExistence type="predicted"/>
<dbReference type="InterPro" id="IPR001638">
    <property type="entry name" value="Solute-binding_3/MltF_N"/>
</dbReference>
<accession>A0ABU3MEZ4</accession>
<dbReference type="SUPFAM" id="SSF53850">
    <property type="entry name" value="Periplasmic binding protein-like II"/>
    <property type="match status" value="1"/>
</dbReference>
<keyword evidence="1" id="KW-0732">Signal</keyword>
<organism evidence="3 4">
    <name type="scientific">Roseomonas gilardii</name>
    <dbReference type="NCBI Taxonomy" id="257708"/>
    <lineage>
        <taxon>Bacteria</taxon>
        <taxon>Pseudomonadati</taxon>
        <taxon>Pseudomonadota</taxon>
        <taxon>Alphaproteobacteria</taxon>
        <taxon>Acetobacterales</taxon>
        <taxon>Roseomonadaceae</taxon>
        <taxon>Roseomonas</taxon>
    </lineage>
</organism>